<evidence type="ECO:0000313" key="2">
    <source>
        <dbReference type="Proteomes" id="UP001224392"/>
    </source>
</evidence>
<dbReference type="RefSeq" id="WP_285763624.1">
    <property type="nucleotide sequence ID" value="NZ_BSYJ01000002.1"/>
</dbReference>
<organism evidence="1 2">
    <name type="scientific">Biformimicrobium ophioploci</name>
    <dbReference type="NCBI Taxonomy" id="3036711"/>
    <lineage>
        <taxon>Bacteria</taxon>
        <taxon>Pseudomonadati</taxon>
        <taxon>Pseudomonadota</taxon>
        <taxon>Gammaproteobacteria</taxon>
        <taxon>Cellvibrionales</taxon>
        <taxon>Microbulbiferaceae</taxon>
        <taxon>Biformimicrobium</taxon>
    </lineage>
</organism>
<dbReference type="EMBL" id="BSYJ01000002">
    <property type="protein sequence ID" value="GMG87009.1"/>
    <property type="molecule type" value="Genomic_DNA"/>
</dbReference>
<accession>A0ABQ6LY23</accession>
<sequence>MVSDLHILDFYKDAGRILLALYNQFPVPTTVYVEDISGPDAPDEYGLHSPRHLACLGAMTWLQQSGYIEYENVVRQEAIENASLNHRSFLLLTSYPETVTGQTNAQMLDAAVRSGSSDQLQALMMRLMREMAGGAGAAS</sequence>
<keyword evidence="2" id="KW-1185">Reference proteome</keyword>
<name>A0ABQ6LY23_9GAMM</name>
<proteinExistence type="predicted"/>
<gene>
    <name evidence="1" type="ORF">MNKW57_13300</name>
</gene>
<evidence type="ECO:0000313" key="1">
    <source>
        <dbReference type="EMBL" id="GMG87009.1"/>
    </source>
</evidence>
<dbReference type="Proteomes" id="UP001224392">
    <property type="component" value="Unassembled WGS sequence"/>
</dbReference>
<protein>
    <submittedName>
        <fullName evidence="1">Uncharacterized protein</fullName>
    </submittedName>
</protein>
<comment type="caution">
    <text evidence="1">The sequence shown here is derived from an EMBL/GenBank/DDBJ whole genome shotgun (WGS) entry which is preliminary data.</text>
</comment>
<reference evidence="1 2" key="1">
    <citation type="submission" date="2023-04" db="EMBL/GenBank/DDBJ databases">
        <title>Marinobulbifer ophiurae gen. nov., sp. Nov., isolate from tissue of brittle star Ophioplocus japonicus.</title>
        <authorList>
            <person name="Kawano K."/>
            <person name="Sawayama S."/>
            <person name="Nakagawa S."/>
        </authorList>
    </citation>
    <scope>NUCLEOTIDE SEQUENCE [LARGE SCALE GENOMIC DNA]</scope>
    <source>
        <strain evidence="1 2">NKW57</strain>
    </source>
</reference>